<accession>A0A9Q4GK02</accession>
<dbReference type="Proteomes" id="UP001070238">
    <property type="component" value="Unassembled WGS sequence"/>
</dbReference>
<protein>
    <submittedName>
        <fullName evidence="3">YdcF family protein</fullName>
    </submittedName>
</protein>
<gene>
    <name evidence="3" type="ORF">OS123_03025</name>
</gene>
<comment type="caution">
    <text evidence="3">The sequence shown here is derived from an EMBL/GenBank/DDBJ whole genome shotgun (WGS) entry which is preliminary data.</text>
</comment>
<feature type="domain" description="DUF218" evidence="2">
    <location>
        <begin position="38"/>
        <end position="180"/>
    </location>
</feature>
<evidence type="ECO:0000256" key="1">
    <source>
        <dbReference type="SAM" id="SignalP"/>
    </source>
</evidence>
<dbReference type="EMBL" id="JAPMKX010000001">
    <property type="protein sequence ID" value="MCX7537520.1"/>
    <property type="molecule type" value="Genomic_DNA"/>
</dbReference>
<dbReference type="Pfam" id="PF02698">
    <property type="entry name" value="DUF218"/>
    <property type="match status" value="1"/>
</dbReference>
<dbReference type="PANTHER" id="PTHR30336:SF20">
    <property type="entry name" value="DUF218 DOMAIN-CONTAINING PROTEIN"/>
    <property type="match status" value="1"/>
</dbReference>
<keyword evidence="1" id="KW-0732">Signal</keyword>
<reference evidence="3" key="1">
    <citation type="submission" date="2022-11" db="EMBL/GenBank/DDBJ databases">
        <title>Corynebacterium sp. isolated from Penguins.</title>
        <authorList>
            <person name="Sedlar K."/>
            <person name="Svec P."/>
        </authorList>
    </citation>
    <scope>NUCLEOTIDE SEQUENCE</scope>
    <source>
        <strain evidence="3">P5875</strain>
    </source>
</reference>
<dbReference type="RefSeq" id="WP_267169085.1">
    <property type="nucleotide sequence ID" value="NZ_JAPMKX010000001.1"/>
</dbReference>
<dbReference type="InterPro" id="IPR051599">
    <property type="entry name" value="Cell_Envelope_Assoc"/>
</dbReference>
<feature type="signal peptide" evidence="1">
    <location>
        <begin position="1"/>
        <end position="25"/>
    </location>
</feature>
<proteinExistence type="predicted"/>
<dbReference type="GO" id="GO:0005886">
    <property type="term" value="C:plasma membrane"/>
    <property type="evidence" value="ECO:0007669"/>
    <property type="project" value="TreeGrafter"/>
</dbReference>
<feature type="chain" id="PRO_5040382049" evidence="1">
    <location>
        <begin position="26"/>
        <end position="228"/>
    </location>
</feature>
<dbReference type="InterPro" id="IPR003848">
    <property type="entry name" value="DUF218"/>
</dbReference>
<dbReference type="AlphaFoldDB" id="A0A9Q4GK02"/>
<evidence type="ECO:0000313" key="3">
    <source>
        <dbReference type="EMBL" id="MCX7537520.1"/>
    </source>
</evidence>
<dbReference type="PANTHER" id="PTHR30336">
    <property type="entry name" value="INNER MEMBRANE PROTEIN, PROBABLE PERMEASE"/>
    <property type="match status" value="1"/>
</dbReference>
<dbReference type="CDD" id="cd06259">
    <property type="entry name" value="YdcF-like"/>
    <property type="match status" value="1"/>
</dbReference>
<sequence length="228" mass="24055">MKHVNTIWIAAAMAMIWPARVILQAACPAPDPRSAQTLIVPGTAQYDGRPSAQFAARLDQAADLWRANPSLRVITVGGNLPGDRFTEAGVGADQLRRAGVDPGAITAVAQGNDTRGSLAAALAACPDPGRVIIVTDPNHRSRARLIAREVGFSGVDTVGAAGTPTRFPGTHWAWTLLHESAGLAVADLRRLPAPAGVADMLEKALRTAAGRLRPSRSTRYRHLDRDGA</sequence>
<evidence type="ECO:0000259" key="2">
    <source>
        <dbReference type="Pfam" id="PF02698"/>
    </source>
</evidence>
<name>A0A9Q4GK02_9CORY</name>
<evidence type="ECO:0000313" key="4">
    <source>
        <dbReference type="Proteomes" id="UP001070238"/>
    </source>
</evidence>
<organism evidence="3 4">
    <name type="scientific">Corynebacterium antarcticum</name>
    <dbReference type="NCBI Taxonomy" id="2800405"/>
    <lineage>
        <taxon>Bacteria</taxon>
        <taxon>Bacillati</taxon>
        <taxon>Actinomycetota</taxon>
        <taxon>Actinomycetes</taxon>
        <taxon>Mycobacteriales</taxon>
        <taxon>Corynebacteriaceae</taxon>
        <taxon>Corynebacterium</taxon>
    </lineage>
</organism>